<reference evidence="9 10" key="1">
    <citation type="submission" date="2019-09" db="EMBL/GenBank/DDBJ databases">
        <title>Bird 10,000 Genomes (B10K) Project - Family phase.</title>
        <authorList>
            <person name="Zhang G."/>
        </authorList>
    </citation>
    <scope>NUCLEOTIDE SEQUENCE [LARGE SCALE GENOMIC DNA]</scope>
    <source>
        <strain evidence="9">B10K-MSB-37135</strain>
        <tissue evidence="9">Heart</tissue>
    </source>
</reference>
<dbReference type="PANTHER" id="PTHR41694:SF3">
    <property type="entry name" value="RNA-DIRECTED DNA POLYMERASE-RELATED"/>
    <property type="match status" value="1"/>
</dbReference>
<evidence type="ECO:0000256" key="1">
    <source>
        <dbReference type="ARBA" id="ARBA00022679"/>
    </source>
</evidence>
<dbReference type="GO" id="GO:0004519">
    <property type="term" value="F:endonuclease activity"/>
    <property type="evidence" value="ECO:0007669"/>
    <property type="project" value="UniProtKB-KW"/>
</dbReference>
<dbReference type="EMBL" id="VWPW01018185">
    <property type="protein sequence ID" value="NWJ05755.1"/>
    <property type="molecule type" value="Genomic_DNA"/>
</dbReference>
<sequence length="99" mass="10814">TDPTLGVINWLPPFLGLTMSMLSPLFALLKGDTALSSPWQVTPEAKKALEAVAEAIGTRKLSRVEPGVSFTLCNVIASFHLMGIIVQWNESWQDPLHVL</sequence>
<dbReference type="SUPFAM" id="SSF56672">
    <property type="entry name" value="DNA/RNA polymerases"/>
    <property type="match status" value="1"/>
</dbReference>
<keyword evidence="7" id="KW-1133">Transmembrane helix</keyword>
<dbReference type="Gene3D" id="3.30.70.270">
    <property type="match status" value="1"/>
</dbReference>
<feature type="transmembrane region" description="Helical" evidence="7">
    <location>
        <begin position="12"/>
        <end position="29"/>
    </location>
</feature>
<dbReference type="GO" id="GO:0035613">
    <property type="term" value="F:RNA stem-loop binding"/>
    <property type="evidence" value="ECO:0007669"/>
    <property type="project" value="TreeGrafter"/>
</dbReference>
<keyword evidence="7" id="KW-0472">Membrane</keyword>
<keyword evidence="10" id="KW-1185">Reference proteome</keyword>
<dbReference type="AlphaFoldDB" id="A0A7K4LM06"/>
<keyword evidence="7" id="KW-0812">Transmembrane</keyword>
<keyword evidence="5" id="KW-0378">Hydrolase</keyword>
<feature type="non-terminal residue" evidence="9">
    <location>
        <position position="1"/>
    </location>
</feature>
<organism evidence="9 10">
    <name type="scientific">Crypturellus undulatus</name>
    <dbReference type="NCBI Taxonomy" id="48396"/>
    <lineage>
        <taxon>Eukaryota</taxon>
        <taxon>Metazoa</taxon>
        <taxon>Chordata</taxon>
        <taxon>Craniata</taxon>
        <taxon>Vertebrata</taxon>
        <taxon>Euteleostomi</taxon>
        <taxon>Archelosauria</taxon>
        <taxon>Archosauria</taxon>
        <taxon>Dinosauria</taxon>
        <taxon>Saurischia</taxon>
        <taxon>Theropoda</taxon>
        <taxon>Coelurosauria</taxon>
        <taxon>Aves</taxon>
        <taxon>Palaeognathae</taxon>
        <taxon>Tinamiformes</taxon>
        <taxon>Tinamidae</taxon>
        <taxon>Crypturellus</taxon>
    </lineage>
</organism>
<proteinExistence type="predicted"/>
<dbReference type="GO" id="GO:0016787">
    <property type="term" value="F:hydrolase activity"/>
    <property type="evidence" value="ECO:0007669"/>
    <property type="project" value="UniProtKB-KW"/>
</dbReference>
<keyword evidence="4" id="KW-0255">Endonuclease</keyword>
<accession>A0A7K4LM06</accession>
<evidence type="ECO:0000256" key="4">
    <source>
        <dbReference type="ARBA" id="ARBA00022759"/>
    </source>
</evidence>
<evidence type="ECO:0000256" key="5">
    <source>
        <dbReference type="ARBA" id="ARBA00022801"/>
    </source>
</evidence>
<dbReference type="InterPro" id="IPR043502">
    <property type="entry name" value="DNA/RNA_pol_sf"/>
</dbReference>
<evidence type="ECO:0000256" key="6">
    <source>
        <dbReference type="ARBA" id="ARBA00022918"/>
    </source>
</evidence>
<gene>
    <name evidence="9" type="primary">Ervk19</name>
    <name evidence="9" type="ORF">CRYUND_R14999</name>
</gene>
<evidence type="ECO:0000256" key="7">
    <source>
        <dbReference type="SAM" id="Phobius"/>
    </source>
</evidence>
<dbReference type="InterPro" id="IPR010661">
    <property type="entry name" value="RVT_thumb"/>
</dbReference>
<keyword evidence="6" id="KW-0695">RNA-directed DNA polymerase</keyword>
<evidence type="ECO:0000313" key="9">
    <source>
        <dbReference type="EMBL" id="NWJ05755.1"/>
    </source>
</evidence>
<evidence type="ECO:0000313" key="10">
    <source>
        <dbReference type="Proteomes" id="UP000534426"/>
    </source>
</evidence>
<keyword evidence="1" id="KW-0808">Transferase</keyword>
<dbReference type="GO" id="GO:0003964">
    <property type="term" value="F:RNA-directed DNA polymerase activity"/>
    <property type="evidence" value="ECO:0007669"/>
    <property type="project" value="UniProtKB-KW"/>
</dbReference>
<feature type="domain" description="Reverse transcriptase thumb" evidence="8">
    <location>
        <begin position="5"/>
        <end position="50"/>
    </location>
</feature>
<evidence type="ECO:0000256" key="2">
    <source>
        <dbReference type="ARBA" id="ARBA00022695"/>
    </source>
</evidence>
<keyword evidence="3" id="KW-0540">Nuclease</keyword>
<comment type="caution">
    <text evidence="9">The sequence shown here is derived from an EMBL/GenBank/DDBJ whole genome shotgun (WGS) entry which is preliminary data.</text>
</comment>
<dbReference type="Pfam" id="PF06817">
    <property type="entry name" value="RVT_thumb"/>
    <property type="match status" value="1"/>
</dbReference>
<name>A0A7K4LM06_9AVES</name>
<evidence type="ECO:0000256" key="3">
    <source>
        <dbReference type="ARBA" id="ARBA00022722"/>
    </source>
</evidence>
<keyword evidence="2" id="KW-0548">Nucleotidyltransferase</keyword>
<dbReference type="Proteomes" id="UP000534426">
    <property type="component" value="Unassembled WGS sequence"/>
</dbReference>
<protein>
    <submittedName>
        <fullName evidence="9">POK19 protein</fullName>
    </submittedName>
</protein>
<feature type="non-terminal residue" evidence="9">
    <location>
        <position position="99"/>
    </location>
</feature>
<evidence type="ECO:0000259" key="8">
    <source>
        <dbReference type="Pfam" id="PF06817"/>
    </source>
</evidence>
<dbReference type="InterPro" id="IPR043128">
    <property type="entry name" value="Rev_trsase/Diguanyl_cyclase"/>
</dbReference>
<dbReference type="PANTHER" id="PTHR41694">
    <property type="entry name" value="ENDOGENOUS RETROVIRUS GROUP K MEMBER POL PROTEIN"/>
    <property type="match status" value="1"/>
</dbReference>